<dbReference type="Proteomes" id="UP000094056">
    <property type="component" value="Unassembled WGS sequence"/>
</dbReference>
<sequence>MLLAITSEPKVILKKGESSIKLHLIPSAASVASTKSINDISKDVKQIEEQTIEDHKPLQEPINSKQEQNKVKNNVVQKKGFDDISKAVSSKALSKVKDIEYPRNNLKKEDAIYGTEYFKTQEKNNIKQSQNRQTDISTVNSKEIIADVREKGVTTSVIIKNIFKPLYPLSCQRRGHEGTTVLEVTILSNGTCGN</sequence>
<feature type="domain" description="TonB C-terminal" evidence="1">
    <location>
        <begin position="152"/>
        <end position="194"/>
    </location>
</feature>
<evidence type="ECO:0000313" key="3">
    <source>
        <dbReference type="Proteomes" id="UP000094056"/>
    </source>
</evidence>
<dbReference type="EMBL" id="MAYW01000065">
    <property type="protein sequence ID" value="ODS32392.1"/>
    <property type="molecule type" value="Genomic_DNA"/>
</dbReference>
<feature type="non-terminal residue" evidence="2">
    <location>
        <position position="194"/>
    </location>
</feature>
<name>A0A1E3X9W2_9BACT</name>
<organism evidence="2 3">
    <name type="scientific">Candidatus Scalindua rubra</name>
    <dbReference type="NCBI Taxonomy" id="1872076"/>
    <lineage>
        <taxon>Bacteria</taxon>
        <taxon>Pseudomonadati</taxon>
        <taxon>Planctomycetota</taxon>
        <taxon>Candidatus Brocadiia</taxon>
        <taxon>Candidatus Brocadiales</taxon>
        <taxon>Candidatus Scalinduaceae</taxon>
        <taxon>Candidatus Scalindua</taxon>
    </lineage>
</organism>
<dbReference type="InterPro" id="IPR037682">
    <property type="entry name" value="TonB_C"/>
</dbReference>
<dbReference type="PROSITE" id="PS52015">
    <property type="entry name" value="TONB_CTD"/>
    <property type="match status" value="1"/>
</dbReference>
<evidence type="ECO:0000259" key="1">
    <source>
        <dbReference type="PROSITE" id="PS52015"/>
    </source>
</evidence>
<reference evidence="2 3" key="1">
    <citation type="submission" date="2016-07" db="EMBL/GenBank/DDBJ databases">
        <title>Draft genome of Scalindua rubra, obtained from a brine-seawater interface in the Red Sea, sheds light on salt adaptation in anammox bacteria.</title>
        <authorList>
            <person name="Speth D.R."/>
            <person name="Lagkouvardos I."/>
            <person name="Wang Y."/>
            <person name="Qian P.-Y."/>
            <person name="Dutilh B.E."/>
            <person name="Jetten M.S."/>
        </authorList>
    </citation>
    <scope>NUCLEOTIDE SEQUENCE [LARGE SCALE GENOMIC DNA]</scope>
    <source>
        <strain evidence="2">BSI-1</strain>
    </source>
</reference>
<accession>A0A1E3X9W2</accession>
<comment type="caution">
    <text evidence="2">The sequence shown here is derived from an EMBL/GenBank/DDBJ whole genome shotgun (WGS) entry which is preliminary data.</text>
</comment>
<dbReference type="GO" id="GO:0055085">
    <property type="term" value="P:transmembrane transport"/>
    <property type="evidence" value="ECO:0007669"/>
    <property type="project" value="InterPro"/>
</dbReference>
<evidence type="ECO:0000313" key="2">
    <source>
        <dbReference type="EMBL" id="ODS32392.1"/>
    </source>
</evidence>
<protein>
    <submittedName>
        <fullName evidence="2">Gram-negative bacterial tonB protein</fullName>
    </submittedName>
</protein>
<dbReference type="AlphaFoldDB" id="A0A1E3X9W2"/>
<gene>
    <name evidence="2" type="ORF">SCARUB_02503</name>
</gene>
<proteinExistence type="predicted"/>